<dbReference type="PROSITE" id="PS50928">
    <property type="entry name" value="ABC_TM1"/>
    <property type="match status" value="1"/>
</dbReference>
<dbReference type="RefSeq" id="WP_061127354.1">
    <property type="nucleotide sequence ID" value="NZ_FCOF02000039.1"/>
</dbReference>
<evidence type="ECO:0000313" key="10">
    <source>
        <dbReference type="Proteomes" id="UP000054870"/>
    </source>
</evidence>
<accession>A0A158CSS9</accession>
<feature type="transmembrane region" description="Helical" evidence="7">
    <location>
        <begin position="159"/>
        <end position="182"/>
    </location>
</feature>
<organism evidence="9 10">
    <name type="scientific">Caballeronia catudaia</name>
    <dbReference type="NCBI Taxonomy" id="1777136"/>
    <lineage>
        <taxon>Bacteria</taxon>
        <taxon>Pseudomonadati</taxon>
        <taxon>Pseudomonadota</taxon>
        <taxon>Betaproteobacteria</taxon>
        <taxon>Burkholderiales</taxon>
        <taxon>Burkholderiaceae</taxon>
        <taxon>Caballeronia</taxon>
    </lineage>
</organism>
<feature type="transmembrane region" description="Helical" evidence="7">
    <location>
        <begin position="41"/>
        <end position="60"/>
    </location>
</feature>
<feature type="transmembrane region" description="Helical" evidence="7">
    <location>
        <begin position="93"/>
        <end position="119"/>
    </location>
</feature>
<dbReference type="GO" id="GO:0005886">
    <property type="term" value="C:plasma membrane"/>
    <property type="evidence" value="ECO:0007669"/>
    <property type="project" value="UniProtKB-SubCell"/>
</dbReference>
<keyword evidence="5 7" id="KW-1133">Transmembrane helix</keyword>
<dbReference type="InterPro" id="IPR035906">
    <property type="entry name" value="MetI-like_sf"/>
</dbReference>
<gene>
    <name evidence="9" type="ORF">AWB75_05661</name>
</gene>
<comment type="subcellular location">
    <subcellularLocation>
        <location evidence="1 7">Cell membrane</location>
        <topology evidence="1 7">Multi-pass membrane protein</topology>
    </subcellularLocation>
</comment>
<evidence type="ECO:0000256" key="1">
    <source>
        <dbReference type="ARBA" id="ARBA00004651"/>
    </source>
</evidence>
<evidence type="ECO:0000256" key="3">
    <source>
        <dbReference type="ARBA" id="ARBA00022475"/>
    </source>
</evidence>
<reference evidence="9" key="1">
    <citation type="submission" date="2016-01" db="EMBL/GenBank/DDBJ databases">
        <authorList>
            <person name="Peeters C."/>
        </authorList>
    </citation>
    <scope>NUCLEOTIDE SEQUENCE [LARGE SCALE GENOMIC DNA]</scope>
    <source>
        <strain evidence="9">LMG 29318</strain>
    </source>
</reference>
<evidence type="ECO:0000259" key="8">
    <source>
        <dbReference type="PROSITE" id="PS50928"/>
    </source>
</evidence>
<sequence>MSNFKSKAVAPSLAGLSGTPDADEVFVVDPSIRARRRETRIVVLSRLILAAVALLVWEWACGRWISAFWISSPSRIAIAALNMWNSGGLLRNLYATIAEALVGFAFGVAGGMVMGVACGTSRIISKVLNPFLVGFYSIPRIALIPLFILYFGIGFQTKVIYIALLVFFPVFMNTLSGVRDVNQDLIDVIRVMGATRYDTVRKILIPSALAWLFAGLRISVTYALTGAIVAEMFTSNVGLGYLVSYYANQFDTSSLFATLAVTTALGLLLNAFVVLIEKRLLRWRPVEGA</sequence>
<evidence type="ECO:0000256" key="2">
    <source>
        <dbReference type="ARBA" id="ARBA00022448"/>
    </source>
</evidence>
<dbReference type="SUPFAM" id="SSF161098">
    <property type="entry name" value="MetI-like"/>
    <property type="match status" value="1"/>
</dbReference>
<protein>
    <submittedName>
        <fullName evidence="9">Binding-protein-dependent transport system inner membrane protein</fullName>
    </submittedName>
</protein>
<keyword evidence="10" id="KW-1185">Reference proteome</keyword>
<evidence type="ECO:0000256" key="6">
    <source>
        <dbReference type="ARBA" id="ARBA00023136"/>
    </source>
</evidence>
<keyword evidence="3" id="KW-1003">Cell membrane</keyword>
<dbReference type="Gene3D" id="1.10.3720.10">
    <property type="entry name" value="MetI-like"/>
    <property type="match status" value="1"/>
</dbReference>
<dbReference type="EMBL" id="FCOF02000039">
    <property type="protein sequence ID" value="SAK85250.1"/>
    <property type="molecule type" value="Genomic_DNA"/>
</dbReference>
<comment type="caution">
    <text evidence="9">The sequence shown here is derived from an EMBL/GenBank/DDBJ whole genome shotgun (WGS) entry which is preliminary data.</text>
</comment>
<dbReference type="PANTHER" id="PTHR30151">
    <property type="entry name" value="ALKANE SULFONATE ABC TRANSPORTER-RELATED, MEMBRANE SUBUNIT"/>
    <property type="match status" value="1"/>
</dbReference>
<dbReference type="AlphaFoldDB" id="A0A158CSS9"/>
<keyword evidence="2 7" id="KW-0813">Transport</keyword>
<feature type="domain" description="ABC transmembrane type-1" evidence="8">
    <location>
        <begin position="89"/>
        <end position="277"/>
    </location>
</feature>
<feature type="transmembrane region" description="Helical" evidence="7">
    <location>
        <begin position="253"/>
        <end position="276"/>
    </location>
</feature>
<evidence type="ECO:0000256" key="4">
    <source>
        <dbReference type="ARBA" id="ARBA00022692"/>
    </source>
</evidence>
<keyword evidence="4 7" id="KW-0812">Transmembrane</keyword>
<dbReference type="Pfam" id="PF00528">
    <property type="entry name" value="BPD_transp_1"/>
    <property type="match status" value="1"/>
</dbReference>
<evidence type="ECO:0000256" key="5">
    <source>
        <dbReference type="ARBA" id="ARBA00022989"/>
    </source>
</evidence>
<comment type="similarity">
    <text evidence="7">Belongs to the binding-protein-dependent transport system permease family.</text>
</comment>
<dbReference type="GO" id="GO:0055085">
    <property type="term" value="P:transmembrane transport"/>
    <property type="evidence" value="ECO:0007669"/>
    <property type="project" value="InterPro"/>
</dbReference>
<dbReference type="PANTHER" id="PTHR30151:SF20">
    <property type="entry name" value="ABC TRANSPORTER PERMEASE PROTEIN HI_0355-RELATED"/>
    <property type="match status" value="1"/>
</dbReference>
<name>A0A158CSS9_9BURK</name>
<dbReference type="InterPro" id="IPR000515">
    <property type="entry name" value="MetI-like"/>
</dbReference>
<keyword evidence="6 7" id="KW-0472">Membrane</keyword>
<feature type="transmembrane region" description="Helical" evidence="7">
    <location>
        <begin position="203"/>
        <end position="233"/>
    </location>
</feature>
<feature type="transmembrane region" description="Helical" evidence="7">
    <location>
        <begin position="131"/>
        <end position="153"/>
    </location>
</feature>
<dbReference type="CDD" id="cd06261">
    <property type="entry name" value="TM_PBP2"/>
    <property type="match status" value="1"/>
</dbReference>
<evidence type="ECO:0000256" key="7">
    <source>
        <dbReference type="RuleBase" id="RU363032"/>
    </source>
</evidence>
<evidence type="ECO:0000313" key="9">
    <source>
        <dbReference type="EMBL" id="SAK85250.1"/>
    </source>
</evidence>
<proteinExistence type="inferred from homology"/>
<dbReference type="Proteomes" id="UP000054870">
    <property type="component" value="Unassembled WGS sequence"/>
</dbReference>
<dbReference type="OrthoDB" id="8859188at2"/>